<sequence length="117" mass="13132">MIDEIYQDWKWGSFKEVSPSARSGAFFDTASCIFFEIEKHKQPRKFHPMATLVEVKKAADELSAEEQAGLVAHLLASFSSAPLGPDDDEVDRREVEMDSGRVTTLSHDQFLSAVGRR</sequence>
<protein>
    <submittedName>
        <fullName evidence="1">Uncharacterized protein</fullName>
    </submittedName>
</protein>
<keyword evidence="2" id="KW-1185">Reference proteome</keyword>
<evidence type="ECO:0000313" key="1">
    <source>
        <dbReference type="EMBL" id="MBK1818296.1"/>
    </source>
</evidence>
<dbReference type="EMBL" id="JAENIK010000013">
    <property type="protein sequence ID" value="MBK1818296.1"/>
    <property type="molecule type" value="Genomic_DNA"/>
</dbReference>
<dbReference type="AlphaFoldDB" id="A0A934R8T1"/>
<reference evidence="1" key="1">
    <citation type="submission" date="2021-01" db="EMBL/GenBank/DDBJ databases">
        <title>Modified the classification status of verrucomicrobia.</title>
        <authorList>
            <person name="Feng X."/>
        </authorList>
    </citation>
    <scope>NUCLEOTIDE SEQUENCE</scope>
    <source>
        <strain evidence="1">JCM 18052</strain>
    </source>
</reference>
<proteinExistence type="predicted"/>
<name>A0A934R8T1_9BACT</name>
<accession>A0A934R8T1</accession>
<dbReference type="Proteomes" id="UP000600139">
    <property type="component" value="Unassembled WGS sequence"/>
</dbReference>
<evidence type="ECO:0000313" key="2">
    <source>
        <dbReference type="Proteomes" id="UP000600139"/>
    </source>
</evidence>
<dbReference type="RefSeq" id="WP_200353244.1">
    <property type="nucleotide sequence ID" value="NZ_BAABHZ010000002.1"/>
</dbReference>
<organism evidence="1 2">
    <name type="scientific">Luteolibacter yonseiensis</name>
    <dbReference type="NCBI Taxonomy" id="1144680"/>
    <lineage>
        <taxon>Bacteria</taxon>
        <taxon>Pseudomonadati</taxon>
        <taxon>Verrucomicrobiota</taxon>
        <taxon>Verrucomicrobiia</taxon>
        <taxon>Verrucomicrobiales</taxon>
        <taxon>Verrucomicrobiaceae</taxon>
        <taxon>Luteolibacter</taxon>
    </lineage>
</organism>
<comment type="caution">
    <text evidence="1">The sequence shown here is derived from an EMBL/GenBank/DDBJ whole genome shotgun (WGS) entry which is preliminary data.</text>
</comment>
<gene>
    <name evidence="1" type="ORF">JIN84_21930</name>
</gene>